<comment type="caution">
    <text evidence="4">The sequence shown here is derived from an EMBL/GenBank/DDBJ whole genome shotgun (WGS) entry which is preliminary data.</text>
</comment>
<dbReference type="Gene3D" id="3.30.2320.10">
    <property type="entry name" value="hypothetical protein PF0899 domain"/>
    <property type="match status" value="1"/>
</dbReference>
<comment type="subcellular location">
    <subcellularLocation>
        <location evidence="1">Virion</location>
    </subcellularLocation>
</comment>
<dbReference type="EMBL" id="JAVGVR010000001">
    <property type="protein sequence ID" value="MDQ6599231.1"/>
    <property type="molecule type" value="Genomic_DNA"/>
</dbReference>
<dbReference type="Proteomes" id="UP001178888">
    <property type="component" value="Unassembled WGS sequence"/>
</dbReference>
<evidence type="ECO:0000313" key="3">
    <source>
        <dbReference type="EMBL" id="MDQ6599231.1"/>
    </source>
</evidence>
<feature type="domain" description="Phage capsid-like C-terminal" evidence="2">
    <location>
        <begin position="106"/>
        <end position="377"/>
    </location>
</feature>
<dbReference type="Pfam" id="PF05065">
    <property type="entry name" value="Phage_capsid"/>
    <property type="match status" value="1"/>
</dbReference>
<accession>A0A4R5VLG0</accession>
<evidence type="ECO:0000313" key="4">
    <source>
        <dbReference type="EMBL" id="TDK58875.1"/>
    </source>
</evidence>
<dbReference type="InterPro" id="IPR054612">
    <property type="entry name" value="Phage_capsid-like_C"/>
</dbReference>
<evidence type="ECO:0000259" key="2">
    <source>
        <dbReference type="Pfam" id="PF05065"/>
    </source>
</evidence>
<name>A0A4R5VLG0_9BACI</name>
<proteinExistence type="predicted"/>
<dbReference type="AlphaFoldDB" id="A0A4R5VLG0"/>
<keyword evidence="6" id="KW-1185">Reference proteome</keyword>
<organism evidence="4 5">
    <name type="scientific">Bacillus salipaludis</name>
    <dbReference type="NCBI Taxonomy" id="2547811"/>
    <lineage>
        <taxon>Bacteria</taxon>
        <taxon>Bacillati</taxon>
        <taxon>Bacillota</taxon>
        <taxon>Bacilli</taxon>
        <taxon>Bacillales</taxon>
        <taxon>Bacillaceae</taxon>
        <taxon>Bacillus</taxon>
    </lineage>
</organism>
<dbReference type="RefSeq" id="WP_133337958.1">
    <property type="nucleotide sequence ID" value="NZ_JAVGVR010000001.1"/>
</dbReference>
<dbReference type="NCBIfam" id="TIGR01554">
    <property type="entry name" value="major_cap_HK97"/>
    <property type="match status" value="1"/>
</dbReference>
<gene>
    <name evidence="4" type="ORF">E2K98_21950</name>
    <name evidence="3" type="ORF">RCG21_23335</name>
</gene>
<reference evidence="3" key="2">
    <citation type="submission" date="2023-08" db="EMBL/GenBank/DDBJ databases">
        <title>Nitrogen cycling bacteria in agricultural field soils.</title>
        <authorList>
            <person name="Jang J."/>
        </authorList>
    </citation>
    <scope>NUCLEOTIDE SEQUENCE</scope>
    <source>
        <strain evidence="3">PS3-36</strain>
    </source>
</reference>
<reference evidence="4 5" key="1">
    <citation type="submission" date="2019-03" db="EMBL/GenBank/DDBJ databases">
        <title>Bacillus niacini sp. nov. a Nicotinate-Metabolizing Mesophile Isolated from Soil.</title>
        <authorList>
            <person name="Zhang G."/>
        </authorList>
    </citation>
    <scope>NUCLEOTIDE SEQUENCE [LARGE SCALE GENOMIC DNA]</scope>
    <source>
        <strain evidence="4 5">WN066</strain>
    </source>
</reference>
<protein>
    <submittedName>
        <fullName evidence="4">Phage major capsid protein</fullName>
    </submittedName>
</protein>
<evidence type="ECO:0000256" key="1">
    <source>
        <dbReference type="ARBA" id="ARBA00004328"/>
    </source>
</evidence>
<dbReference type="Proteomes" id="UP000295132">
    <property type="component" value="Unassembled WGS sequence"/>
</dbReference>
<evidence type="ECO:0000313" key="6">
    <source>
        <dbReference type="Proteomes" id="UP001178888"/>
    </source>
</evidence>
<dbReference type="Gene3D" id="3.30.2400.10">
    <property type="entry name" value="Major capsid protein gp5"/>
    <property type="match status" value="1"/>
</dbReference>
<dbReference type="EMBL" id="SMYO01000011">
    <property type="protein sequence ID" value="TDK58875.1"/>
    <property type="molecule type" value="Genomic_DNA"/>
</dbReference>
<sequence length="379" mass="41670">MSKALIEERNALLDLMDNLVEKIKVDKRGFNVSEKHEIDMAKARIGEIDMTLDLEKERRGGMENMQVIKNVDVENEKEQRALDEKAFLTWVKENRATGGITAGSNGGVIPVSIASQIIDQVKNMSGILQRATVWNVQSDLNIPVYDFTQHVVSYFTEGSSIADSNATFTTVALKNVIIGTLTKVSNSFINRSDINVVPFLINELAKAISWFLEGELIAGVGGAGKLNGLAQITAGQTTTGATTMTITPDELISLQLKVPQVYQENACWLMSPSTFAYIRSLKATTGQSLFTDGGLSNKYDYLLLGKPVLLSDRVPNMAVNALEIFYGDFSGLHVKMTNNMEIKVLLERYAEMYQTGISAFIEMDSALAEPAKIVCYKGK</sequence>
<dbReference type="InterPro" id="IPR024455">
    <property type="entry name" value="Phage_capsid"/>
</dbReference>
<evidence type="ECO:0000313" key="5">
    <source>
        <dbReference type="Proteomes" id="UP000295132"/>
    </source>
</evidence>
<dbReference type="SUPFAM" id="SSF56563">
    <property type="entry name" value="Major capsid protein gp5"/>
    <property type="match status" value="1"/>
</dbReference>